<gene>
    <name evidence="4" type="ORF">SEMRO_2159_G317000.1</name>
</gene>
<feature type="compositionally biased region" description="Low complexity" evidence="1">
    <location>
        <begin position="74"/>
        <end position="88"/>
    </location>
</feature>
<evidence type="ECO:0000313" key="4">
    <source>
        <dbReference type="EMBL" id="CAB9528150.1"/>
    </source>
</evidence>
<dbReference type="SUPFAM" id="SSF50156">
    <property type="entry name" value="PDZ domain-like"/>
    <property type="match status" value="2"/>
</dbReference>
<feature type="region of interest" description="Disordered" evidence="1">
    <location>
        <begin position="33"/>
        <end position="126"/>
    </location>
</feature>
<protein>
    <recommendedName>
        <fullName evidence="3">PDZ domain-containing protein</fullName>
    </recommendedName>
</protein>
<keyword evidence="2" id="KW-0472">Membrane</keyword>
<feature type="transmembrane region" description="Helical" evidence="2">
    <location>
        <begin position="550"/>
        <end position="568"/>
    </location>
</feature>
<evidence type="ECO:0000256" key="2">
    <source>
        <dbReference type="SAM" id="Phobius"/>
    </source>
</evidence>
<dbReference type="PROSITE" id="PS50106">
    <property type="entry name" value="PDZ"/>
    <property type="match status" value="1"/>
</dbReference>
<keyword evidence="2" id="KW-1133">Transmembrane helix</keyword>
<dbReference type="OrthoDB" id="48498at2759"/>
<dbReference type="Gene3D" id="2.30.42.10">
    <property type="match status" value="1"/>
</dbReference>
<evidence type="ECO:0000259" key="3">
    <source>
        <dbReference type="PROSITE" id="PS50106"/>
    </source>
</evidence>
<feature type="compositionally biased region" description="Polar residues" evidence="1">
    <location>
        <begin position="33"/>
        <end position="46"/>
    </location>
</feature>
<feature type="transmembrane region" description="Helical" evidence="2">
    <location>
        <begin position="574"/>
        <end position="595"/>
    </location>
</feature>
<dbReference type="AlphaFoldDB" id="A0A9N8EXG7"/>
<comment type="caution">
    <text evidence="4">The sequence shown here is derived from an EMBL/GenBank/DDBJ whole genome shotgun (WGS) entry which is preliminary data.</text>
</comment>
<feature type="compositionally biased region" description="Acidic residues" evidence="1">
    <location>
        <begin position="684"/>
        <end position="710"/>
    </location>
</feature>
<evidence type="ECO:0000313" key="5">
    <source>
        <dbReference type="Proteomes" id="UP001153069"/>
    </source>
</evidence>
<evidence type="ECO:0000256" key="1">
    <source>
        <dbReference type="SAM" id="MobiDB-lite"/>
    </source>
</evidence>
<feature type="domain" description="PDZ" evidence="3">
    <location>
        <begin position="283"/>
        <end position="350"/>
    </location>
</feature>
<dbReference type="Pfam" id="PF00595">
    <property type="entry name" value="PDZ"/>
    <property type="match status" value="1"/>
</dbReference>
<feature type="transmembrane region" description="Helical" evidence="2">
    <location>
        <begin position="650"/>
        <end position="668"/>
    </location>
</feature>
<accession>A0A9N8EXG7</accession>
<sequence>MEHAEASEAGGSMADFDEILMEAGYTQADAANVASTSRLAASQSSLAKRPRISSCCSGSSVSDGSFLTATQQQQDQELSSASFSSSSSDDQDSDCEQQHHHHRDSSSSSSDLEAQLATPAPEHVCGGHQCCPENFENEYDEDDNNNNNDLKLPAAQASLEQPAAVPDNYHHHLHRTMGRSKDHHTNVPIIPLTSLQLLEEKKQIAIIEEQEQPDTMEDALTTSTTGNDQESVASAQSLVSVVAELVAYPIKVFAAVMADLNTELIASMGTHNIPSRAEFISATILLKEAAETYDELGLTLERQLNRTSGNQVLVVAEIDPEGHWRGSPLRVGDRIISINHTNVSQWEVEELHSFWKNLLLDNNGGGNNNICSSASTGSTTSVETITLVAHNPTGEGQWVAAMVTKPGPSIRTGLGMRSSRPGRVKISRVGGLFSDSLLNPGDQILSINGLGVHGYNSADTANEILQSPKYVTVLAKADSRGAFVIATTDREASTRSLLLAAEQEESVDEEFANEDDEYDEEAARRQERRIKERCDNCGCLRGHWTTLRTLHWAGTIYVLFLTALGIYVCVDNQLNLSMVMAVMVMSVVLLNMVFMTTRSMKRRQMDPYGSLHPSRYSIYQLSSNIILLAAFSFLLIMWRSLGYTAVTSEFILAVVILVLAPMLVFVNMPSCCVLPPEFPLAPAAEEEPREASQQDDDEEEEDYFEDESGDEVPLAEPEAVASLEATP</sequence>
<dbReference type="CDD" id="cd00136">
    <property type="entry name" value="PDZ_canonical"/>
    <property type="match status" value="1"/>
</dbReference>
<keyword evidence="2" id="KW-0812">Transmembrane</keyword>
<dbReference type="InterPro" id="IPR036034">
    <property type="entry name" value="PDZ_sf"/>
</dbReference>
<dbReference type="EMBL" id="CAICTM010002157">
    <property type="protein sequence ID" value="CAB9528150.1"/>
    <property type="molecule type" value="Genomic_DNA"/>
</dbReference>
<dbReference type="InterPro" id="IPR001478">
    <property type="entry name" value="PDZ"/>
</dbReference>
<proteinExistence type="predicted"/>
<organism evidence="4 5">
    <name type="scientific">Seminavis robusta</name>
    <dbReference type="NCBI Taxonomy" id="568900"/>
    <lineage>
        <taxon>Eukaryota</taxon>
        <taxon>Sar</taxon>
        <taxon>Stramenopiles</taxon>
        <taxon>Ochrophyta</taxon>
        <taxon>Bacillariophyta</taxon>
        <taxon>Bacillariophyceae</taxon>
        <taxon>Bacillariophycidae</taxon>
        <taxon>Naviculales</taxon>
        <taxon>Naviculaceae</taxon>
        <taxon>Seminavis</taxon>
    </lineage>
</organism>
<feature type="compositionally biased region" description="Low complexity" evidence="1">
    <location>
        <begin position="53"/>
        <end position="65"/>
    </location>
</feature>
<feature type="region of interest" description="Disordered" evidence="1">
    <location>
        <begin position="683"/>
        <end position="727"/>
    </location>
</feature>
<keyword evidence="5" id="KW-1185">Reference proteome</keyword>
<feature type="transmembrane region" description="Helical" evidence="2">
    <location>
        <begin position="616"/>
        <end position="638"/>
    </location>
</feature>
<name>A0A9N8EXG7_9STRA</name>
<reference evidence="4" key="1">
    <citation type="submission" date="2020-06" db="EMBL/GenBank/DDBJ databases">
        <authorList>
            <consortium name="Plant Systems Biology data submission"/>
        </authorList>
    </citation>
    <scope>NUCLEOTIDE SEQUENCE</scope>
    <source>
        <strain evidence="4">D6</strain>
    </source>
</reference>
<dbReference type="Proteomes" id="UP001153069">
    <property type="component" value="Unassembled WGS sequence"/>
</dbReference>